<dbReference type="InterPro" id="IPR006200">
    <property type="entry name" value="LexA"/>
</dbReference>
<evidence type="ECO:0000256" key="3">
    <source>
        <dbReference type="ARBA" id="ARBA00022705"/>
    </source>
</evidence>
<keyword evidence="11 12" id="KW-0742">SOS response</keyword>
<evidence type="ECO:0000256" key="5">
    <source>
        <dbReference type="ARBA" id="ARBA00022801"/>
    </source>
</evidence>
<dbReference type="SUPFAM" id="SSF46785">
    <property type="entry name" value="Winged helix' DNA-binding domain"/>
    <property type="match status" value="1"/>
</dbReference>
<keyword evidence="5 12" id="KW-0378">Hydrolase</keyword>
<dbReference type="PANTHER" id="PTHR33516">
    <property type="entry name" value="LEXA REPRESSOR"/>
    <property type="match status" value="1"/>
</dbReference>
<keyword evidence="6 12" id="KW-0068">Autocatalytic cleavage</keyword>
<keyword evidence="3 12" id="KW-0235">DNA replication</keyword>
<evidence type="ECO:0000256" key="6">
    <source>
        <dbReference type="ARBA" id="ARBA00022813"/>
    </source>
</evidence>
<dbReference type="Proteomes" id="UP000334340">
    <property type="component" value="Unassembled WGS sequence"/>
</dbReference>
<feature type="site" description="Cleavage; by autolysis" evidence="12">
    <location>
        <begin position="83"/>
        <end position="84"/>
    </location>
</feature>
<evidence type="ECO:0000313" key="16">
    <source>
        <dbReference type="EMBL" id="VUZ85917.1"/>
    </source>
</evidence>
<comment type="function">
    <text evidence="12">Represses a number of genes involved in the response to DNA damage (SOS response), including recA and lexA. In the presence of single-stranded DNA, RecA interacts with LexA causing an autocatalytic cleavage which disrupts the DNA-binding part of LexA, leading to derepression of the SOS regulon and eventually DNA repair.</text>
</comment>
<proteinExistence type="inferred from homology"/>
<evidence type="ECO:0000313" key="17">
    <source>
        <dbReference type="Proteomes" id="UP000334340"/>
    </source>
</evidence>
<dbReference type="Gene3D" id="2.10.109.10">
    <property type="entry name" value="Umud Fragment, subunit A"/>
    <property type="match status" value="1"/>
</dbReference>
<dbReference type="GO" id="GO:0004252">
    <property type="term" value="F:serine-type endopeptidase activity"/>
    <property type="evidence" value="ECO:0007669"/>
    <property type="project" value="UniProtKB-UniRule"/>
</dbReference>
<keyword evidence="10 12" id="KW-0234">DNA repair</keyword>
<feature type="active site" description="For autocatalytic cleavage activity" evidence="12">
    <location>
        <position position="118"/>
    </location>
</feature>
<keyword evidence="8 12" id="KW-0238">DNA-binding</keyword>
<evidence type="ECO:0000256" key="4">
    <source>
        <dbReference type="ARBA" id="ARBA00022763"/>
    </source>
</evidence>
<feature type="active site" description="For autocatalytic cleavage activity" evidence="12">
    <location>
        <position position="155"/>
    </location>
</feature>
<dbReference type="InterPro" id="IPR039418">
    <property type="entry name" value="LexA-like"/>
</dbReference>
<dbReference type="HAMAP" id="MF_00015">
    <property type="entry name" value="LexA"/>
    <property type="match status" value="1"/>
</dbReference>
<evidence type="ECO:0000256" key="11">
    <source>
        <dbReference type="ARBA" id="ARBA00023236"/>
    </source>
</evidence>
<dbReference type="InterPro" id="IPR036286">
    <property type="entry name" value="LexA/Signal_pep-like_sf"/>
</dbReference>
<feature type="domain" description="LexA repressor DNA-binding" evidence="15">
    <location>
        <begin position="2"/>
        <end position="63"/>
    </location>
</feature>
<accession>A0A564ZM33</accession>
<evidence type="ECO:0000256" key="2">
    <source>
        <dbReference type="ARBA" id="ARBA00022491"/>
    </source>
</evidence>
<dbReference type="InterPro" id="IPR036390">
    <property type="entry name" value="WH_DNA-bd_sf"/>
</dbReference>
<evidence type="ECO:0000256" key="10">
    <source>
        <dbReference type="ARBA" id="ARBA00023204"/>
    </source>
</evidence>
<dbReference type="GO" id="GO:0045892">
    <property type="term" value="P:negative regulation of DNA-templated transcription"/>
    <property type="evidence" value="ECO:0007669"/>
    <property type="project" value="UniProtKB-UniRule"/>
</dbReference>
<dbReference type="GO" id="GO:0009432">
    <property type="term" value="P:SOS response"/>
    <property type="evidence" value="ECO:0007669"/>
    <property type="project" value="UniProtKB-UniRule"/>
</dbReference>
<feature type="domain" description="Peptidase S24/S26A/S26B/S26C" evidence="14">
    <location>
        <begin position="76"/>
        <end position="191"/>
    </location>
</feature>
<keyword evidence="2 12" id="KW-0678">Repressor</keyword>
<evidence type="ECO:0000256" key="9">
    <source>
        <dbReference type="ARBA" id="ARBA00023163"/>
    </source>
</evidence>
<dbReference type="PRINTS" id="PR00726">
    <property type="entry name" value="LEXASERPTASE"/>
</dbReference>
<keyword evidence="9 12" id="KW-0804">Transcription</keyword>
<evidence type="ECO:0000256" key="7">
    <source>
        <dbReference type="ARBA" id="ARBA00023015"/>
    </source>
</evidence>
<protein>
    <recommendedName>
        <fullName evidence="12">LexA repressor</fullName>
        <ecNumber evidence="12">3.4.21.88</ecNumber>
    </recommendedName>
</protein>
<dbReference type="GO" id="GO:0003677">
    <property type="term" value="F:DNA binding"/>
    <property type="evidence" value="ECO:0007669"/>
    <property type="project" value="UniProtKB-UniRule"/>
</dbReference>
<evidence type="ECO:0000256" key="13">
    <source>
        <dbReference type="RuleBase" id="RU003991"/>
    </source>
</evidence>
<dbReference type="GO" id="GO:0006281">
    <property type="term" value="P:DNA repair"/>
    <property type="evidence" value="ECO:0007669"/>
    <property type="project" value="UniProtKB-UniRule"/>
</dbReference>
<sequence>MALTDRQRQILNFIANYKARHGAPPTQREIAKHVKIYIRGVQYHLERLERAGHLTRTPKRARAIDLRREQRASLTPLLGRVTAGRPVLSDEHVEASYPLPREWTGSGKTFLLKVHGDSMRDARIFDGDLVLVTAQPEAHPGEIVVAMVEDEVTVKRFQLDGATVILKPENEQFTPIRIENGERVKILGKVIGVFRKL</sequence>
<dbReference type="SUPFAM" id="SSF51306">
    <property type="entry name" value="LexA/Signal peptidase"/>
    <property type="match status" value="1"/>
</dbReference>
<dbReference type="InterPro" id="IPR006199">
    <property type="entry name" value="LexA_DNA-bd_dom"/>
</dbReference>
<keyword evidence="7 12" id="KW-0805">Transcription regulation</keyword>
<evidence type="ECO:0000259" key="15">
    <source>
        <dbReference type="Pfam" id="PF01726"/>
    </source>
</evidence>
<dbReference type="EMBL" id="CABIKM010000037">
    <property type="protein sequence ID" value="VUZ85917.1"/>
    <property type="molecule type" value="Genomic_DNA"/>
</dbReference>
<dbReference type="FunFam" id="2.10.109.10:FF:000001">
    <property type="entry name" value="LexA repressor"/>
    <property type="match status" value="1"/>
</dbReference>
<organism evidence="16 17">
    <name type="scientific">Candidatus Methylomirabilis lanthanidiphila</name>
    <dbReference type="NCBI Taxonomy" id="2211376"/>
    <lineage>
        <taxon>Bacteria</taxon>
        <taxon>Candidatus Methylomirabilota</taxon>
        <taxon>Candidatus Methylomirabilia</taxon>
        <taxon>Candidatus Methylomirabilales</taxon>
        <taxon>Candidatus Methylomirabilaceae</taxon>
        <taxon>Candidatus Methylomirabilis</taxon>
    </lineage>
</organism>
<evidence type="ECO:0000256" key="12">
    <source>
        <dbReference type="HAMAP-Rule" id="MF_00015"/>
    </source>
</evidence>
<evidence type="ECO:0000256" key="8">
    <source>
        <dbReference type="ARBA" id="ARBA00023125"/>
    </source>
</evidence>
<dbReference type="InterPro" id="IPR050077">
    <property type="entry name" value="LexA_repressor"/>
</dbReference>
<comment type="catalytic activity">
    <reaction evidence="12">
        <text>Hydrolysis of Ala-|-Gly bond in repressor LexA.</text>
        <dbReference type="EC" id="3.4.21.88"/>
    </reaction>
</comment>
<dbReference type="EC" id="3.4.21.88" evidence="12"/>
<dbReference type="AlphaFoldDB" id="A0A564ZM33"/>
<comment type="caution">
    <text evidence="12">Lacks conserved residue(s) required for the propagation of feature annotation.</text>
</comment>
<name>A0A564ZM33_9BACT</name>
<gene>
    <name evidence="12" type="primary">lexA</name>
    <name evidence="16" type="ORF">MELA_02304</name>
</gene>
<dbReference type="Pfam" id="PF01726">
    <property type="entry name" value="LexA_DNA_bind"/>
    <property type="match status" value="1"/>
</dbReference>
<dbReference type="CDD" id="cd06529">
    <property type="entry name" value="S24_LexA-like"/>
    <property type="match status" value="1"/>
</dbReference>
<comment type="similarity">
    <text evidence="1 12 13">Belongs to the peptidase S24 family.</text>
</comment>
<reference evidence="16 17" key="1">
    <citation type="submission" date="2019-07" db="EMBL/GenBank/DDBJ databases">
        <authorList>
            <person name="Cremers G."/>
        </authorList>
    </citation>
    <scope>NUCLEOTIDE SEQUENCE [LARGE SCALE GENOMIC DNA]</scope>
</reference>
<dbReference type="InterPro" id="IPR006197">
    <property type="entry name" value="Peptidase_S24_LexA"/>
</dbReference>
<dbReference type="GO" id="GO:0006260">
    <property type="term" value="P:DNA replication"/>
    <property type="evidence" value="ECO:0007669"/>
    <property type="project" value="UniProtKB-UniRule"/>
</dbReference>
<dbReference type="InterPro" id="IPR015927">
    <property type="entry name" value="Peptidase_S24_S26A/B/C"/>
</dbReference>
<dbReference type="GO" id="GO:0006508">
    <property type="term" value="P:proteolysis"/>
    <property type="evidence" value="ECO:0007669"/>
    <property type="project" value="InterPro"/>
</dbReference>
<keyword evidence="4 12" id="KW-0227">DNA damage</keyword>
<evidence type="ECO:0000256" key="1">
    <source>
        <dbReference type="ARBA" id="ARBA00007484"/>
    </source>
</evidence>
<evidence type="ECO:0000259" key="14">
    <source>
        <dbReference type="Pfam" id="PF00717"/>
    </source>
</evidence>
<keyword evidence="17" id="KW-1185">Reference proteome</keyword>
<dbReference type="PANTHER" id="PTHR33516:SF2">
    <property type="entry name" value="LEXA REPRESSOR-RELATED"/>
    <property type="match status" value="1"/>
</dbReference>
<dbReference type="Pfam" id="PF00717">
    <property type="entry name" value="Peptidase_S24"/>
    <property type="match status" value="1"/>
</dbReference>
<dbReference type="Gene3D" id="1.10.10.10">
    <property type="entry name" value="Winged helix-like DNA-binding domain superfamily/Winged helix DNA-binding domain"/>
    <property type="match status" value="1"/>
</dbReference>
<dbReference type="InterPro" id="IPR036388">
    <property type="entry name" value="WH-like_DNA-bd_sf"/>
</dbReference>
<comment type="subunit">
    <text evidence="12">Homodimer.</text>
</comment>
<dbReference type="NCBIfam" id="TIGR00498">
    <property type="entry name" value="lexA"/>
    <property type="match status" value="1"/>
</dbReference>